<dbReference type="EMBL" id="JAJPPU010000004">
    <property type="protein sequence ID" value="MCD8474142.1"/>
    <property type="molecule type" value="Genomic_DNA"/>
</dbReference>
<evidence type="ECO:0000256" key="1">
    <source>
        <dbReference type="SAM" id="MobiDB-lite"/>
    </source>
</evidence>
<dbReference type="SMART" id="SM00912">
    <property type="entry name" value="Haemagg_act"/>
    <property type="match status" value="1"/>
</dbReference>
<feature type="region of interest" description="Disordered" evidence="1">
    <location>
        <begin position="1156"/>
        <end position="1177"/>
    </location>
</feature>
<feature type="region of interest" description="Disordered" evidence="1">
    <location>
        <begin position="2748"/>
        <end position="2773"/>
    </location>
</feature>
<feature type="compositionally biased region" description="Low complexity" evidence="1">
    <location>
        <begin position="2515"/>
        <end position="2527"/>
    </location>
</feature>
<protein>
    <submittedName>
        <fullName evidence="4">Hemagglutinin repeat-containing protein</fullName>
    </submittedName>
</protein>
<feature type="region of interest" description="Disordered" evidence="1">
    <location>
        <begin position="418"/>
        <end position="471"/>
    </location>
</feature>
<feature type="region of interest" description="Disordered" evidence="1">
    <location>
        <begin position="2502"/>
        <end position="2527"/>
    </location>
</feature>
<accession>A0ABS8TVP2</accession>
<feature type="compositionally biased region" description="Polar residues" evidence="1">
    <location>
        <begin position="2833"/>
        <end position="2857"/>
    </location>
</feature>
<feature type="compositionally biased region" description="Polar residues" evidence="1">
    <location>
        <begin position="1814"/>
        <end position="1826"/>
    </location>
</feature>
<proteinExistence type="predicted"/>
<dbReference type="RefSeq" id="WP_232120196.1">
    <property type="nucleotide sequence ID" value="NZ_JAJPPU010000004.1"/>
</dbReference>
<keyword evidence="2" id="KW-0472">Membrane</keyword>
<keyword evidence="5" id="KW-1185">Reference proteome</keyword>
<dbReference type="InterPro" id="IPR008619">
    <property type="entry name" value="Filamentous_hemagglutn_rpt"/>
</dbReference>
<dbReference type="Gene3D" id="2.160.20.10">
    <property type="entry name" value="Single-stranded right-handed beta-helix, Pectin lyase-like"/>
    <property type="match status" value="1"/>
</dbReference>
<feature type="compositionally biased region" description="Low complexity" evidence="1">
    <location>
        <begin position="3549"/>
        <end position="3564"/>
    </location>
</feature>
<comment type="caution">
    <text evidence="4">The sequence shown here is derived from an EMBL/GenBank/DDBJ whole genome shotgun (WGS) entry which is preliminary data.</text>
</comment>
<dbReference type="InterPro" id="IPR024973">
    <property type="entry name" value="ESPR"/>
</dbReference>
<feature type="region of interest" description="Disordered" evidence="1">
    <location>
        <begin position="2042"/>
        <end position="2084"/>
    </location>
</feature>
<dbReference type="SUPFAM" id="SSF51126">
    <property type="entry name" value="Pectin lyase-like"/>
    <property type="match status" value="1"/>
</dbReference>
<name>A0ABS8TVP2_9GAMM</name>
<keyword evidence="2" id="KW-0812">Transmembrane</keyword>
<dbReference type="InterPro" id="IPR025157">
    <property type="entry name" value="Hemagglutinin_rpt"/>
</dbReference>
<feature type="domain" description="Filamentous haemagglutinin FhaB/tRNA nuclease CdiA-like TPS" evidence="3">
    <location>
        <begin position="87"/>
        <end position="207"/>
    </location>
</feature>
<evidence type="ECO:0000256" key="2">
    <source>
        <dbReference type="SAM" id="Phobius"/>
    </source>
</evidence>
<feature type="transmembrane region" description="Helical" evidence="2">
    <location>
        <begin position="47"/>
        <end position="71"/>
    </location>
</feature>
<dbReference type="Pfam" id="PF05594">
    <property type="entry name" value="Fil_haemagg"/>
    <property type="match status" value="13"/>
</dbReference>
<dbReference type="InterPro" id="IPR011050">
    <property type="entry name" value="Pectin_lyase_fold/virulence"/>
</dbReference>
<organism evidence="4 5">
    <name type="scientific">Xylella taiwanensis</name>
    <dbReference type="NCBI Taxonomy" id="1444770"/>
    <lineage>
        <taxon>Bacteria</taxon>
        <taxon>Pseudomonadati</taxon>
        <taxon>Pseudomonadota</taxon>
        <taxon>Gammaproteobacteria</taxon>
        <taxon>Lysobacterales</taxon>
        <taxon>Lysobacteraceae</taxon>
        <taxon>Xylella</taxon>
    </lineage>
</organism>
<dbReference type="Pfam" id="PF13332">
    <property type="entry name" value="Fil_haemagg_2"/>
    <property type="match status" value="1"/>
</dbReference>
<evidence type="ECO:0000313" key="5">
    <source>
        <dbReference type="Proteomes" id="UP001430701"/>
    </source>
</evidence>
<feature type="compositionally biased region" description="Basic and acidic residues" evidence="1">
    <location>
        <begin position="2502"/>
        <end position="2513"/>
    </location>
</feature>
<dbReference type="InterPro" id="IPR010069">
    <property type="entry name" value="CdiA_FHA1_rpt"/>
</dbReference>
<dbReference type="NCBIfam" id="TIGR01901">
    <property type="entry name" value="adhes_NPXG"/>
    <property type="match status" value="1"/>
</dbReference>
<feature type="compositionally biased region" description="Low complexity" evidence="1">
    <location>
        <begin position="454"/>
        <end position="471"/>
    </location>
</feature>
<dbReference type="Proteomes" id="UP001430701">
    <property type="component" value="Unassembled WGS sequence"/>
</dbReference>
<feature type="compositionally biased region" description="Low complexity" evidence="1">
    <location>
        <begin position="2754"/>
        <end position="2770"/>
    </location>
</feature>
<sequence>MNKDLYRLIYNRALRLWQVASELAVPRGSAAGTSPQLARRQTAQVRAVSFGLWLSLGWVGVCSLAGAQVVADPQAPGTQRPTILEASPGVALINIQTPSQAGVSRNTYQQLDVGASGAILNNARTQTQTHLGGWVPGNPWLATGTARVILNEVNSAQPSQLHGMVEVAGARAQVIIANPSGITCSGCGVLNASRFTLSTGAPEFDAGGALESYRVQGGAIRLDGAGLDSRTADYTALITRSIQLNAGLWAQQLQGSIGAASVPADGSAAVSLPGAAAPPAFALDVSALGGMYAGKITLIGTEHGLGVRHAGAMTAQSGELVVTVDGRLDNSGRLQAATDTHLNATQGVGNSGLISAAQTLHLHTQADIDNRSGTLNAARLDLSGATLDNRGGRLEQTGAQPLSIQAQQFDNQAQGRLGAVEGPSIGQPPSTDLPTGPSAPPVAVEPPGSPPPSVAIEPPGNDTSPLPASPPAISLLADGRLTLESDIDNRGGLITAGGAINATLSGLDNRHGHAALNQLTLQGQGLDNRHGILHLAAEALIHSQVVNNAAGQLQASGALDLNTQQFNNRGGQFLHTGPQAAHLRIDGLLDNQHGVLASAANALTLQTGQLTNDAGQLQASGALALNTQQFSNRGGQFLHTGAQAAHLRIDGLLDNQHGVLASAANALTLQTGQLTNDAGQLQASGALDLQTHQLNNRGGQLLHTGPQAAHLRIDGLLDNTTGTLSSTGSALTLNATTLDNSGGTVQHSGQGSLQIDAATLFGPGGTLSSQGALSITGTQTDLSQGTTWAQHVSIRTGVLSTAGGQLTAQSDQALQLEARTRLDNRGGSIATNGVLDLHTATLDNRGGTLHSTGPGASRLEATQALDNRGGHLLLTGPATLTTGTWDNTQGQLLLSGPGTLHASTLDNRGGVLHTATGLLDLHVTGTLNNQDNGTLSSGQDLRLSAATVFNQHGTLDAAGAAQLHLSGLLDNSAGLLQSREALWLSSAGLTNRAGTLSGAQVTLYTQNQPLDNRGGRLGSTSGTVTLHSGVLDNRAGLVQAATALRIDTGPHLLDNSAGGALLAGGALDLRSATLDNHGGQVFSQAATQLHSTHIDNTAGGQLGGANGLQIDAHTLSNTGGRLHSGADARLHLDNRLDNHDGLISAAGALAITTTTLDNRTTPAAPDPGSRPRDTAAPATGLHATHLQIDSTTLDNRDGHLSAAQDIALTLRGALQNTAGRLTAGGTLQLSAAQLTNQAGTLLSGGAQSLHLSAFSGAGLLHAGTALTLALQEGLDNGGTLSAAGLLTVRTAGALHNRGLIQAADLTLQAQRIDNVATGQMAASGQAQLSAADTFSNAGLLHTGDLTLHAQNIDNAATGQMAASGQAQLTATETLTNSGLLQGRDLTLQARTIDNAATGQMTASGQAQLTATETLTNSGLLQGRDLTLHAQNIDNVATGQMAASGQAQLTATETLSNSGLLQGRDLTLQAQRIDNVATGQMAASGQAQLTATATLSNSGLLQGRDLTLHAQRIDNAAAAQILASGQAQLSAADTFSNAGLLHTGDLTLQARTIDNAATGQITASGQAQLTATATLSNRGLIDAATTHLQAATLDNIGTARLYGDHLALQAQTLTNRDESTAGQTHAATIAARERLDIGAATVRNSGAALIYSAGDAAIGGTLDSDRHATGSATLLDNRSATIDVDGALDITTTTLNNIRDNVHLTQAPGVSTTVRMSQPAWRDNQRNNDADFTLTSNYDAHEIYYLNPNDILQDEPYTTPDGYIIHRAVVRLTPQTSAYLYARGGLYAARGQRQRLDLSQREGIVVLYYTDRQDQQPNPDQVQSAARQGSAWAGLDTPQKNERQQDVHITYQDEVLTYDPAYGTCRTDCVRLITWRDYTDPDHTLTHMRRGPTDVKTNEQYRHATKTTVDDILQPGVGAAALIQSGGAMFVQVDRLANHYADILAGGDQTIVGLPPHPPKDPEKAPEYSKASLIDNLTAELSRTTQFNNISYTYAGAAETWTMPSQRYTIGQIGGRITSGGHQYIAAVDVNNRLQSLHTTTHVEHPPLGDLHTSPPMPLMPELTPAPSTDQSTEEPALSVESQLPLTIPDTTLQDLADARLPTLHTDNAPISVAAPSWATATTVPGPLILPNNRLFTVHPDAASLIVTDPHFSGGSDRTTADRQLQALNDPLASMHKRLGDGFYEQRLIREQIAQLTGRRLLDGYANDDQQYRALLDAGVTVAQHYGLRPGIALSADQMAQLTSDIVWLVEQPVTLPNGTSTTALVPRVYLRPRRGDLKTDGALMAGARLTMDLSGTLSNTGTLTGRDRLTIDADNIHQEGGQMDADHVKVHTKDTLTDIGGTFSARSSLDVTAAGGLIARSTTRGYSTSGQRHFSRTEIDRPSTFRVTGPGGTLHVTSDKDMTLQGVTFSNTGPGGTSSVTAAGKLNMATVAVGETNTATLGPGNSIHSTRDSEVGTRITGTGNVTIKGEGGVIGRAVTLDSRQGKLNISSADGTVALVAGQERRTGQEERTSRRSGLWGSSRSHSTASSQDTIALGSVLGGTKVTVTGDKVYSVGTDFIADGNPHIEGTHGVGMFGAQNTHSSSYSTTQRRSGVFGSGAGFTVGSQKASQQGSRHATYLTGNTVAALNGNILIHSSKGAVQAPGIDLIAAGNINVSGVNVTMDPVYDTASAQQQQASKHSGFSVGFSSALGTFAQAVPADIRNARHAPTGQLSTLYGVRALNSAFSAGDRALDEIKTLREGGIPHTFGGGVSFGSTTSQSQTSMTATTARGAQLRAGGKVSVTAFGIHNEKGERQEGTGQLSAVGAQISSGSLAFNAAGDLILHSAQSTQEHTSSQRYSSSSVGAQWNVGSSSPSLNAGGARGRGQSSQQSVTQVDTAIRVSGNATLNAGGNAQLRGAHVLADSINGTIGGNLDIESRQDTLRASSQQRQNSAGATLVMSGLGSNATFSHANQHATQDYASVRDQSGLFAGAGGYTIHVGGHTQLDGGAIVSSAPQALQKLSTQSMGHSTVDNHHNAGASASGFTLSSDLVSGLSQGNSQLPIYSLGRTLIGQHMGSADRQVNDRSTTEAVVSAANIVLRGGDPAPLATLRRDPDGAHTPLAATDLGTLQADVQHRSQAGALLADSGRILIDQGLSNILSPTLEKVFCVSQPCTNDHAANNTLVEERTAALRQAHPGWSDKRLREQAVNDLTDTIHDANRTLDATKVAEFIAGTRGPNDDLLTDQSRWALTGGVANIQAIPVTLDALRALADEEKKNSTVFGNGISNLLRRAAELGLQMTPWDRNKGNIQDTGETYVNTTYVVHTQPTHTVGELIVAGLEKLMEVSNGRVVSPASRLQAQVAETLMYNEADKQYTNPVNFVGHSRGTMTETGALNVLAALGVKSDELKIFVNNPAAEESRLTAVAGQVTKNKPGFWSPPNDFVAHIIGGYPGTAGLKDLREIFETNYSVHSSGGTAALGSHPDNVNPEGVFSYAGLDIDEMNRKRHDQTMAALQQWQAVRRPEDPVATQLAQLQRLLDQSAYWQQQLDGTPGMLTPFTPASPPTGTSRQQQLQQLRQQLTPAE</sequence>
<feature type="region of interest" description="Disordered" evidence="1">
    <location>
        <begin position="3529"/>
        <end position="3564"/>
    </location>
</feature>
<dbReference type="NCBIfam" id="TIGR01731">
    <property type="entry name" value="fil_hemag_20aa"/>
    <property type="match status" value="36"/>
</dbReference>
<feature type="region of interest" description="Disordered" evidence="1">
    <location>
        <begin position="2833"/>
        <end position="2873"/>
    </location>
</feature>
<dbReference type="Pfam" id="PF13018">
    <property type="entry name" value="ESPR"/>
    <property type="match status" value="1"/>
</dbReference>
<gene>
    <name evidence="4" type="ORF">LPH55_11910</name>
</gene>
<dbReference type="InterPro" id="IPR008638">
    <property type="entry name" value="FhaB/CdiA-like_TPS"/>
</dbReference>
<dbReference type="InterPro" id="IPR012334">
    <property type="entry name" value="Pectin_lyas_fold"/>
</dbReference>
<feature type="region of interest" description="Disordered" evidence="1">
    <location>
        <begin position="1811"/>
        <end position="1844"/>
    </location>
</feature>
<dbReference type="Pfam" id="PF05860">
    <property type="entry name" value="TPS"/>
    <property type="match status" value="1"/>
</dbReference>
<reference evidence="4" key="1">
    <citation type="submission" date="2021-11" db="EMBL/GenBank/DDBJ databases">
        <title>Genome sequence of Xylella taiwanensis PLS432.</title>
        <authorList>
            <person name="Weng L.-W."/>
            <person name="Su C.-C."/>
            <person name="Tsai C.-W."/>
            <person name="Kuo C.-H."/>
        </authorList>
    </citation>
    <scope>NUCLEOTIDE SEQUENCE</scope>
    <source>
        <strain evidence="4">PLS432</strain>
    </source>
</reference>
<evidence type="ECO:0000313" key="4">
    <source>
        <dbReference type="EMBL" id="MCD8474142.1"/>
    </source>
</evidence>
<evidence type="ECO:0000259" key="3">
    <source>
        <dbReference type="SMART" id="SM00912"/>
    </source>
</evidence>
<feature type="compositionally biased region" description="Pro residues" evidence="1">
    <location>
        <begin position="437"/>
        <end position="453"/>
    </location>
</feature>
<keyword evidence="2" id="KW-1133">Transmembrane helix</keyword>